<comment type="caution">
    <text evidence="1">The sequence shown here is derived from an EMBL/GenBank/DDBJ whole genome shotgun (WGS) entry which is preliminary data.</text>
</comment>
<protein>
    <submittedName>
        <fullName evidence="1">Uncharacterized protein</fullName>
    </submittedName>
</protein>
<name>A0A9P6EBW1_9AGAR</name>
<accession>A0A9P6EBW1</accession>
<dbReference type="EMBL" id="MU157869">
    <property type="protein sequence ID" value="KAF9526583.1"/>
    <property type="molecule type" value="Genomic_DNA"/>
</dbReference>
<dbReference type="AlphaFoldDB" id="A0A9P6EBW1"/>
<organism evidence="1 2">
    <name type="scientific">Crepidotus variabilis</name>
    <dbReference type="NCBI Taxonomy" id="179855"/>
    <lineage>
        <taxon>Eukaryota</taxon>
        <taxon>Fungi</taxon>
        <taxon>Dikarya</taxon>
        <taxon>Basidiomycota</taxon>
        <taxon>Agaricomycotina</taxon>
        <taxon>Agaricomycetes</taxon>
        <taxon>Agaricomycetidae</taxon>
        <taxon>Agaricales</taxon>
        <taxon>Agaricineae</taxon>
        <taxon>Crepidotaceae</taxon>
        <taxon>Crepidotus</taxon>
    </lineage>
</organism>
<keyword evidence="2" id="KW-1185">Reference proteome</keyword>
<evidence type="ECO:0000313" key="1">
    <source>
        <dbReference type="EMBL" id="KAF9526583.1"/>
    </source>
</evidence>
<proteinExistence type="predicted"/>
<reference evidence="1" key="1">
    <citation type="submission" date="2020-11" db="EMBL/GenBank/DDBJ databases">
        <authorList>
            <consortium name="DOE Joint Genome Institute"/>
            <person name="Ahrendt S."/>
            <person name="Riley R."/>
            <person name="Andreopoulos W."/>
            <person name="Labutti K."/>
            <person name="Pangilinan J."/>
            <person name="Ruiz-Duenas F.J."/>
            <person name="Barrasa J.M."/>
            <person name="Sanchez-Garcia M."/>
            <person name="Camarero S."/>
            <person name="Miyauchi S."/>
            <person name="Serrano A."/>
            <person name="Linde D."/>
            <person name="Babiker R."/>
            <person name="Drula E."/>
            <person name="Ayuso-Fernandez I."/>
            <person name="Pacheco R."/>
            <person name="Padilla G."/>
            <person name="Ferreira P."/>
            <person name="Barriuso J."/>
            <person name="Kellner H."/>
            <person name="Castanera R."/>
            <person name="Alfaro M."/>
            <person name="Ramirez L."/>
            <person name="Pisabarro A.G."/>
            <person name="Kuo A."/>
            <person name="Tritt A."/>
            <person name="Lipzen A."/>
            <person name="He G."/>
            <person name="Yan M."/>
            <person name="Ng V."/>
            <person name="Cullen D."/>
            <person name="Martin F."/>
            <person name="Rosso M.-N."/>
            <person name="Henrissat B."/>
            <person name="Hibbett D."/>
            <person name="Martinez A.T."/>
            <person name="Grigoriev I.V."/>
        </authorList>
    </citation>
    <scope>NUCLEOTIDE SEQUENCE</scope>
    <source>
        <strain evidence="1">CBS 506.95</strain>
    </source>
</reference>
<sequence length="242" mass="26576">MAAISSRIFWTFNHFGLDFGIAKNIPKGTFGPKDKFLGQIRNDIQNGSNQEIILGTARSPLARQLVPTKVFVGASLGMGSFVVMFRPQLDVVPCFQPPPPSLPLLYKAWQAVALVSVYRCSWLFSSLSIGRIVNTLDQTHSVGFATGKLGLACPQYVASDLSAPCTVQRIANSINNPMTEMGELAAHLPGPAWQLYRDNLSPYPSMVTHSLSDVVYRLVVDQYDPPPDYQLGFWATLPLTES</sequence>
<dbReference type="Proteomes" id="UP000807306">
    <property type="component" value="Unassembled WGS sequence"/>
</dbReference>
<gene>
    <name evidence="1" type="ORF">CPB83DRAFT_837201</name>
</gene>
<evidence type="ECO:0000313" key="2">
    <source>
        <dbReference type="Proteomes" id="UP000807306"/>
    </source>
</evidence>